<evidence type="ECO:0000256" key="14">
    <source>
        <dbReference type="HAMAP-Rule" id="MF_01588"/>
    </source>
</evidence>
<evidence type="ECO:0000256" key="12">
    <source>
        <dbReference type="ARBA" id="ARBA00034005"/>
    </source>
</evidence>
<dbReference type="Pfam" id="PF03119">
    <property type="entry name" value="DNA_ligase_ZBD"/>
    <property type="match status" value="1"/>
</dbReference>
<comment type="cofactor">
    <cofactor evidence="14">
        <name>Mg(2+)</name>
        <dbReference type="ChEBI" id="CHEBI:18420"/>
    </cofactor>
    <cofactor evidence="14">
        <name>Mn(2+)</name>
        <dbReference type="ChEBI" id="CHEBI:29035"/>
    </cofactor>
</comment>
<feature type="binding site" evidence="14">
    <location>
        <position position="439"/>
    </location>
    <ligand>
        <name>Zn(2+)</name>
        <dbReference type="ChEBI" id="CHEBI:29105"/>
    </ligand>
</feature>
<feature type="binding site" evidence="14">
    <location>
        <position position="202"/>
    </location>
    <ligand>
        <name>NAD(+)</name>
        <dbReference type="ChEBI" id="CHEBI:57540"/>
    </ligand>
</feature>
<keyword evidence="10 14" id="KW-0520">NAD</keyword>
<keyword evidence="6 14" id="KW-0479">Metal-binding</keyword>
<dbReference type="GO" id="GO:0006281">
    <property type="term" value="P:DNA repair"/>
    <property type="evidence" value="ECO:0007669"/>
    <property type="project" value="UniProtKB-KW"/>
</dbReference>
<comment type="caution">
    <text evidence="14">Lacks conserved residue(s) required for the propagation of feature annotation.</text>
</comment>
<keyword evidence="5 14" id="KW-0235">DNA replication</keyword>
<keyword evidence="18" id="KW-1185">Reference proteome</keyword>
<feature type="active site" description="N6-AMP-lysine intermediate" evidence="14">
    <location>
        <position position="143"/>
    </location>
</feature>
<keyword evidence="9 14" id="KW-0460">Magnesium</keyword>
<evidence type="ECO:0000256" key="7">
    <source>
        <dbReference type="ARBA" id="ARBA00022763"/>
    </source>
</evidence>
<dbReference type="SMART" id="SM00292">
    <property type="entry name" value="BRCT"/>
    <property type="match status" value="1"/>
</dbReference>
<evidence type="ECO:0000256" key="1">
    <source>
        <dbReference type="ARBA" id="ARBA00004067"/>
    </source>
</evidence>
<dbReference type="InterPro" id="IPR001679">
    <property type="entry name" value="DNA_ligase"/>
</dbReference>
<feature type="binding site" evidence="14">
    <location>
        <position position="462"/>
    </location>
    <ligand>
        <name>Zn(2+)</name>
        <dbReference type="ChEBI" id="CHEBI:29105"/>
    </ligand>
</feature>
<feature type="compositionally biased region" description="Polar residues" evidence="15">
    <location>
        <begin position="1"/>
        <end position="16"/>
    </location>
</feature>
<comment type="caution">
    <text evidence="17">The sequence shown here is derived from an EMBL/GenBank/DDBJ whole genome shotgun (WGS) entry which is preliminary data.</text>
</comment>
<accession>A0A7W8C2X4</accession>
<organism evidence="17 18">
    <name type="scientific">Desulfovibrio intestinalis</name>
    <dbReference type="NCBI Taxonomy" id="58621"/>
    <lineage>
        <taxon>Bacteria</taxon>
        <taxon>Pseudomonadati</taxon>
        <taxon>Thermodesulfobacteriota</taxon>
        <taxon>Desulfovibrionia</taxon>
        <taxon>Desulfovibrionales</taxon>
        <taxon>Desulfovibrionaceae</taxon>
        <taxon>Desulfovibrio</taxon>
    </lineage>
</organism>
<dbReference type="InterPro" id="IPR003583">
    <property type="entry name" value="Hlx-hairpin-Hlx_DNA-bd_motif"/>
</dbReference>
<proteinExistence type="inferred from homology"/>
<dbReference type="InterPro" id="IPR013840">
    <property type="entry name" value="DNAligase_N"/>
</dbReference>
<dbReference type="FunFam" id="1.10.150.20:FF:000006">
    <property type="entry name" value="DNA ligase"/>
    <property type="match status" value="1"/>
</dbReference>
<reference evidence="17 18" key="1">
    <citation type="submission" date="2020-08" db="EMBL/GenBank/DDBJ databases">
        <title>Genomic Encyclopedia of Type Strains, Phase IV (KMG-IV): sequencing the most valuable type-strain genomes for metagenomic binning, comparative biology and taxonomic classification.</title>
        <authorList>
            <person name="Goeker M."/>
        </authorList>
    </citation>
    <scope>NUCLEOTIDE SEQUENCE [LARGE SCALE GENOMIC DNA]</scope>
    <source>
        <strain evidence="17 18">DSM 11275</strain>
    </source>
</reference>
<dbReference type="AlphaFoldDB" id="A0A7W8C2X4"/>
<evidence type="ECO:0000256" key="15">
    <source>
        <dbReference type="SAM" id="MobiDB-lite"/>
    </source>
</evidence>
<evidence type="ECO:0000256" key="13">
    <source>
        <dbReference type="ARBA" id="ARBA00060881"/>
    </source>
</evidence>
<dbReference type="Proteomes" id="UP000539075">
    <property type="component" value="Unassembled WGS sequence"/>
</dbReference>
<comment type="similarity">
    <text evidence="13 14">Belongs to the NAD-dependent DNA ligase family. LigA subfamily.</text>
</comment>
<dbReference type="EC" id="6.5.1.2" evidence="2 14"/>
<dbReference type="InterPro" id="IPR033136">
    <property type="entry name" value="DNA_ligase_CS"/>
</dbReference>
<evidence type="ECO:0000256" key="10">
    <source>
        <dbReference type="ARBA" id="ARBA00023027"/>
    </source>
</evidence>
<evidence type="ECO:0000256" key="8">
    <source>
        <dbReference type="ARBA" id="ARBA00022833"/>
    </source>
</evidence>
<gene>
    <name evidence="14" type="primary">ligA</name>
    <name evidence="17" type="ORF">HNQ38_000819</name>
</gene>
<dbReference type="Gene3D" id="3.40.50.10190">
    <property type="entry name" value="BRCT domain"/>
    <property type="match status" value="1"/>
</dbReference>
<name>A0A7W8C2X4_9BACT</name>
<dbReference type="SUPFAM" id="SSF56091">
    <property type="entry name" value="DNA ligase/mRNA capping enzyme, catalytic domain"/>
    <property type="match status" value="1"/>
</dbReference>
<evidence type="ECO:0000313" key="17">
    <source>
        <dbReference type="EMBL" id="MBB5142740.1"/>
    </source>
</evidence>
<feature type="binding site" evidence="14">
    <location>
        <begin position="56"/>
        <end position="60"/>
    </location>
    <ligand>
        <name>NAD(+)</name>
        <dbReference type="ChEBI" id="CHEBI:57540"/>
    </ligand>
</feature>
<dbReference type="GO" id="GO:0003677">
    <property type="term" value="F:DNA binding"/>
    <property type="evidence" value="ECO:0007669"/>
    <property type="project" value="InterPro"/>
</dbReference>
<keyword evidence="7 14" id="KW-0227">DNA damage</keyword>
<feature type="binding site" evidence="14">
    <location>
        <position position="442"/>
    </location>
    <ligand>
        <name>Zn(2+)</name>
        <dbReference type="ChEBI" id="CHEBI:29105"/>
    </ligand>
</feature>
<dbReference type="Gene3D" id="2.40.50.140">
    <property type="entry name" value="Nucleic acid-binding proteins"/>
    <property type="match status" value="1"/>
</dbReference>
<evidence type="ECO:0000256" key="4">
    <source>
        <dbReference type="ARBA" id="ARBA00022598"/>
    </source>
</evidence>
<dbReference type="Pfam" id="PF00533">
    <property type="entry name" value="BRCT"/>
    <property type="match status" value="1"/>
</dbReference>
<comment type="catalytic activity">
    <reaction evidence="12 14">
        <text>NAD(+) + (deoxyribonucleotide)n-3'-hydroxyl + 5'-phospho-(deoxyribonucleotide)m = (deoxyribonucleotide)n+m + AMP + beta-nicotinamide D-nucleotide.</text>
        <dbReference type="EC" id="6.5.1.2"/>
    </reaction>
</comment>
<dbReference type="SMART" id="SM00532">
    <property type="entry name" value="LIGANc"/>
    <property type="match status" value="1"/>
</dbReference>
<dbReference type="SUPFAM" id="SSF52113">
    <property type="entry name" value="BRCT domain"/>
    <property type="match status" value="1"/>
</dbReference>
<dbReference type="InterPro" id="IPR004149">
    <property type="entry name" value="Znf_DNAligase_C4"/>
</dbReference>
<evidence type="ECO:0000256" key="9">
    <source>
        <dbReference type="ARBA" id="ARBA00022842"/>
    </source>
</evidence>
<dbReference type="SMART" id="SM00278">
    <property type="entry name" value="HhH1"/>
    <property type="match status" value="3"/>
</dbReference>
<dbReference type="InterPro" id="IPR036420">
    <property type="entry name" value="BRCT_dom_sf"/>
</dbReference>
<dbReference type="GO" id="GO:0046872">
    <property type="term" value="F:metal ion binding"/>
    <property type="evidence" value="ECO:0007669"/>
    <property type="project" value="UniProtKB-KW"/>
</dbReference>
<comment type="function">
    <text evidence="1 14">DNA ligase that catalyzes the formation of phosphodiester linkages between 5'-phosphoryl and 3'-hydroxyl groups in double-stranded DNA using NAD as a coenzyme and as the energy source for the reaction. It is essential for DNA replication and repair of damaged DNA.</text>
</comment>
<keyword evidence="14" id="KW-0464">Manganese</keyword>
<dbReference type="InterPro" id="IPR001357">
    <property type="entry name" value="BRCT_dom"/>
</dbReference>
<feature type="binding site" evidence="14">
    <location>
        <position position="345"/>
    </location>
    <ligand>
        <name>NAD(+)</name>
        <dbReference type="ChEBI" id="CHEBI:57540"/>
    </ligand>
</feature>
<dbReference type="Gene3D" id="1.10.150.20">
    <property type="entry name" value="5' to 3' exonuclease, C-terminal subdomain"/>
    <property type="match status" value="2"/>
</dbReference>
<feature type="binding site" evidence="14">
    <location>
        <position position="141"/>
    </location>
    <ligand>
        <name>NAD(+)</name>
        <dbReference type="ChEBI" id="CHEBI:57540"/>
    </ligand>
</feature>
<evidence type="ECO:0000256" key="6">
    <source>
        <dbReference type="ARBA" id="ARBA00022723"/>
    </source>
</evidence>
<keyword evidence="4 14" id="KW-0436">Ligase</keyword>
<dbReference type="FunFam" id="2.40.50.140:FF:000012">
    <property type="entry name" value="DNA ligase"/>
    <property type="match status" value="1"/>
</dbReference>
<evidence type="ECO:0000313" key="18">
    <source>
        <dbReference type="Proteomes" id="UP000539075"/>
    </source>
</evidence>
<dbReference type="InterPro" id="IPR010994">
    <property type="entry name" value="RuvA_2-like"/>
</dbReference>
<dbReference type="PANTHER" id="PTHR23389:SF9">
    <property type="entry name" value="DNA LIGASE"/>
    <property type="match status" value="1"/>
</dbReference>
<dbReference type="GO" id="GO:0003911">
    <property type="term" value="F:DNA ligase (NAD+) activity"/>
    <property type="evidence" value="ECO:0007669"/>
    <property type="project" value="UniProtKB-UniRule"/>
</dbReference>
<evidence type="ECO:0000256" key="3">
    <source>
        <dbReference type="ARBA" id="ARBA00013308"/>
    </source>
</evidence>
<dbReference type="InterPro" id="IPR013839">
    <property type="entry name" value="DNAligase_adenylation"/>
</dbReference>
<feature type="binding site" evidence="14">
    <location>
        <position position="321"/>
    </location>
    <ligand>
        <name>NAD(+)</name>
        <dbReference type="ChEBI" id="CHEBI:57540"/>
    </ligand>
</feature>
<dbReference type="Gene3D" id="1.10.287.610">
    <property type="entry name" value="Helix hairpin bin"/>
    <property type="match status" value="1"/>
</dbReference>
<dbReference type="GO" id="GO:0006260">
    <property type="term" value="P:DNA replication"/>
    <property type="evidence" value="ECO:0007669"/>
    <property type="project" value="UniProtKB-KW"/>
</dbReference>
<dbReference type="SUPFAM" id="SSF50249">
    <property type="entry name" value="Nucleic acid-binding proteins"/>
    <property type="match status" value="1"/>
</dbReference>
<dbReference type="CDD" id="cd17748">
    <property type="entry name" value="BRCT_DNA_ligase_like"/>
    <property type="match status" value="1"/>
</dbReference>
<feature type="binding site" evidence="14">
    <location>
        <position position="457"/>
    </location>
    <ligand>
        <name>Zn(2+)</name>
        <dbReference type="ChEBI" id="CHEBI:29105"/>
    </ligand>
</feature>
<evidence type="ECO:0000256" key="2">
    <source>
        <dbReference type="ARBA" id="ARBA00012722"/>
    </source>
</evidence>
<dbReference type="InterPro" id="IPR012340">
    <property type="entry name" value="NA-bd_OB-fold"/>
</dbReference>
<dbReference type="SUPFAM" id="SSF47781">
    <property type="entry name" value="RuvA domain 2-like"/>
    <property type="match status" value="1"/>
</dbReference>
<dbReference type="PROSITE" id="PS50172">
    <property type="entry name" value="BRCT"/>
    <property type="match status" value="1"/>
</dbReference>
<dbReference type="PANTHER" id="PTHR23389">
    <property type="entry name" value="CHROMOSOME TRANSMISSION FIDELITY FACTOR 18"/>
    <property type="match status" value="1"/>
</dbReference>
<dbReference type="Pfam" id="PF03120">
    <property type="entry name" value="OB_DNA_ligase"/>
    <property type="match status" value="1"/>
</dbReference>
<dbReference type="RefSeq" id="WP_183718116.1">
    <property type="nucleotide sequence ID" value="NZ_JACHGO010000002.1"/>
</dbReference>
<dbReference type="CDD" id="cd00114">
    <property type="entry name" value="LIGANc"/>
    <property type="match status" value="1"/>
</dbReference>
<dbReference type="PROSITE" id="PS01056">
    <property type="entry name" value="DNA_LIGASE_N2"/>
    <property type="match status" value="1"/>
</dbReference>
<feature type="region of interest" description="Disordered" evidence="15">
    <location>
        <begin position="1"/>
        <end position="29"/>
    </location>
</feature>
<keyword evidence="8 14" id="KW-0862">Zinc</keyword>
<keyword evidence="11 14" id="KW-0234">DNA repair</keyword>
<evidence type="ECO:0000256" key="5">
    <source>
        <dbReference type="ARBA" id="ARBA00022705"/>
    </source>
</evidence>
<dbReference type="HAMAP" id="MF_01588">
    <property type="entry name" value="DNA_ligase_A"/>
    <property type="match status" value="1"/>
</dbReference>
<dbReference type="NCBIfam" id="TIGR00575">
    <property type="entry name" value="dnlj"/>
    <property type="match status" value="1"/>
</dbReference>
<sequence length="718" mass="78232">MSQQNKNQGGQAQFSLFSAGPSGPSAKDRQRVQQLTAELEHHNYLYHTLDKPEISDDQFDALFHELQALEDRWPELRSAHSPTLRVGGKLIDGLAKKAHSLQMYGLDNVFSAEQWQDFADRIRRAWDADLNGPLPEGFWCDPKLDGLALEIVYVDGTMQEALTRGDGEVGEVVTEAVRTIRTVPLRLAGPGPFPARLEVRGEVVMYKKDFAALNEKQEALGLKTFANPRNAAAGTLRQLDISITASRPLRFLAYSLGEAQWPPAPVCKLQSEVMARLKEYGFLTPPDGKLCNSVQAVEDYAQWVREHRPQFRMEIDGAVAKLDNLEAQQALGFTARAPRFAVAFKFPAEQAQTLLQGIEIQVGRTGVLTPVAVLEPIAVGGVMVSRATLHNEDEIRNRDVRVGDTVMVRRAGDVIPEVVGPVLDKRPADAEEYIFPHNCPVCHQPAYREEGEAAWRCENMACPAIRLRAISHFVSKAGLDISGVGQKWIEQLVNSGRVQSPVDLFTLTIEELLGFERMGEVLAQKFVDALDGAKHTATLPRLISALGIRHVGEQTARTLAAHFHNLDELEKADGETLQSLPDVGPEVASSIRNFFDSPANREQLDRFKGLGLWPQGGKGALAGANGEAAQGEGAVPSGPLSGKTILFTGTLSMARGQAEKLAEAAGATPLGGVSKKLNYLVAGEKAGSKLEKAQKLGVTVLDETEFMSMLHEAGVASE</sequence>
<dbReference type="EMBL" id="JACHGO010000002">
    <property type="protein sequence ID" value="MBB5142740.1"/>
    <property type="molecule type" value="Genomic_DNA"/>
</dbReference>
<dbReference type="Gene3D" id="3.30.470.30">
    <property type="entry name" value="DNA ligase/mRNA capping enzyme"/>
    <property type="match status" value="1"/>
</dbReference>
<dbReference type="PIRSF" id="PIRSF001604">
    <property type="entry name" value="LigA"/>
    <property type="match status" value="1"/>
</dbReference>
<evidence type="ECO:0000256" key="11">
    <source>
        <dbReference type="ARBA" id="ARBA00023204"/>
    </source>
</evidence>
<dbReference type="Gene3D" id="6.20.10.30">
    <property type="match status" value="1"/>
</dbReference>
<dbReference type="Pfam" id="PF01653">
    <property type="entry name" value="DNA_ligase_aden"/>
    <property type="match status" value="1"/>
</dbReference>
<feature type="domain" description="BRCT" evidence="16">
    <location>
        <begin position="635"/>
        <end position="718"/>
    </location>
</feature>
<feature type="binding site" evidence="14">
    <location>
        <position position="164"/>
    </location>
    <ligand>
        <name>NAD(+)</name>
        <dbReference type="ChEBI" id="CHEBI:57540"/>
    </ligand>
</feature>
<dbReference type="Pfam" id="PF12826">
    <property type="entry name" value="HHH_2"/>
    <property type="match status" value="1"/>
</dbReference>
<protein>
    <recommendedName>
        <fullName evidence="3 14">DNA ligase</fullName>
        <ecNumber evidence="2 14">6.5.1.2</ecNumber>
    </recommendedName>
    <alternativeName>
        <fullName evidence="14">Polydeoxyribonucleotide synthase [NAD(+)]</fullName>
    </alternativeName>
</protein>
<dbReference type="InterPro" id="IPR004150">
    <property type="entry name" value="NAD_DNA_ligase_OB"/>
</dbReference>
<dbReference type="NCBIfam" id="NF005932">
    <property type="entry name" value="PRK07956.1"/>
    <property type="match status" value="1"/>
</dbReference>
<dbReference type="InterPro" id="IPR041663">
    <property type="entry name" value="DisA/LigA_HHH"/>
</dbReference>
<evidence type="ECO:0000259" key="16">
    <source>
        <dbReference type="PROSITE" id="PS50172"/>
    </source>
</evidence>